<dbReference type="AlphaFoldDB" id="A0A7R9ITP1"/>
<gene>
    <name evidence="8" type="ORF">TTEB3V08_LOCUS12142</name>
</gene>
<proteinExistence type="predicted"/>
<evidence type="ECO:0000256" key="3">
    <source>
        <dbReference type="ARBA" id="ARBA00023015"/>
    </source>
</evidence>
<accession>A0A7R9ITP1</accession>
<dbReference type="InterPro" id="IPR028002">
    <property type="entry name" value="Myb_DNA-bind_5"/>
</dbReference>
<dbReference type="GO" id="GO:0005634">
    <property type="term" value="C:nucleus"/>
    <property type="evidence" value="ECO:0007669"/>
    <property type="project" value="TreeGrafter"/>
</dbReference>
<dbReference type="PANTHER" id="PTHR23098">
    <property type="entry name" value="AGAP001331-PA-RELATED"/>
    <property type="match status" value="1"/>
</dbReference>
<dbReference type="EMBL" id="OE012132">
    <property type="protein sequence ID" value="CAD7464263.1"/>
    <property type="molecule type" value="Genomic_DNA"/>
</dbReference>
<evidence type="ECO:0000256" key="5">
    <source>
        <dbReference type="ARBA" id="ARBA00025466"/>
    </source>
</evidence>
<keyword evidence="4" id="KW-0804">Transcription</keyword>
<evidence type="ECO:0000256" key="4">
    <source>
        <dbReference type="ARBA" id="ARBA00023163"/>
    </source>
</evidence>
<evidence type="ECO:0000313" key="8">
    <source>
        <dbReference type="EMBL" id="CAD7464263.1"/>
    </source>
</evidence>
<comment type="function">
    <text evidence="5">Involved in transvection phenomena (= synapsis-dependent gene expression), where the synaptic pairing of chromosomes carrying genes with which zeste interacts influences the expression of these genes. Zeste binds to DNA and stimulates transcription from a nearby promoter.</text>
</comment>
<keyword evidence="6" id="KW-0175">Coiled coil</keyword>
<name>A0A7R9ITP1_9NEOP</name>
<dbReference type="Pfam" id="PF13873">
    <property type="entry name" value="Myb_DNA-bind_5"/>
    <property type="match status" value="1"/>
</dbReference>
<evidence type="ECO:0000259" key="7">
    <source>
        <dbReference type="Pfam" id="PF13873"/>
    </source>
</evidence>
<reference evidence="8" key="1">
    <citation type="submission" date="2020-11" db="EMBL/GenBank/DDBJ databases">
        <authorList>
            <person name="Tran Van P."/>
        </authorList>
    </citation>
    <scope>NUCLEOTIDE SEQUENCE</scope>
</reference>
<comment type="subunit">
    <text evidence="1">Self-associates forming complexes of several hundred monomers.</text>
</comment>
<organism evidence="8">
    <name type="scientific">Timema tahoe</name>
    <dbReference type="NCBI Taxonomy" id="61484"/>
    <lineage>
        <taxon>Eukaryota</taxon>
        <taxon>Metazoa</taxon>
        <taxon>Ecdysozoa</taxon>
        <taxon>Arthropoda</taxon>
        <taxon>Hexapoda</taxon>
        <taxon>Insecta</taxon>
        <taxon>Pterygota</taxon>
        <taxon>Neoptera</taxon>
        <taxon>Polyneoptera</taxon>
        <taxon>Phasmatodea</taxon>
        <taxon>Timematodea</taxon>
        <taxon>Timematoidea</taxon>
        <taxon>Timematidae</taxon>
        <taxon>Timema</taxon>
    </lineage>
</organism>
<keyword evidence="3" id="KW-0805">Transcription regulation</keyword>
<sequence length="270" mass="31005">MSKCITNEQKLILLDFVERNEDIKRGKLTQQFTAKDAAKLWEDIAKILNACAGASKGWKEWRKTWQDIKTHVKGKAAALSRELGKTGGGPSVEEELNDFQKRVLQIIGPNLTFGHTNTNESVVILDYPIPLTEYTEETDDQNIILPTPAYTSRPLLETENTELSIGNLKRHQSKTHKKSSVKQPRLRDKILNKSEEMAKKMNHIQLVNLRLKKKELRLKNEKMRFEEKKHEEKMILQRETNHLFGELITEMIDIGKHLVGAINTLASKSK</sequence>
<evidence type="ECO:0000256" key="2">
    <source>
        <dbReference type="ARBA" id="ARBA00016807"/>
    </source>
</evidence>
<evidence type="ECO:0000256" key="1">
    <source>
        <dbReference type="ARBA" id="ARBA00011764"/>
    </source>
</evidence>
<feature type="coiled-coil region" evidence="6">
    <location>
        <begin position="206"/>
        <end position="233"/>
    </location>
</feature>
<feature type="domain" description="Myb/SANT-like DNA-binding" evidence="7">
    <location>
        <begin position="5"/>
        <end position="77"/>
    </location>
</feature>
<evidence type="ECO:0000256" key="6">
    <source>
        <dbReference type="SAM" id="Coils"/>
    </source>
</evidence>
<dbReference type="PANTHER" id="PTHR23098:SF23">
    <property type="entry name" value="MYB-RELATED TRANSCRIPTION FACTOR, PARTNER OF PROFILIN-LIKE ISOFORM X2-RELATED"/>
    <property type="match status" value="1"/>
</dbReference>
<protein>
    <recommendedName>
        <fullName evidence="2">Regulatory protein zeste</fullName>
    </recommendedName>
</protein>